<dbReference type="GO" id="GO:0015035">
    <property type="term" value="F:protein-disulfide reductase activity"/>
    <property type="evidence" value="ECO:0007669"/>
    <property type="project" value="InterPro"/>
</dbReference>
<dbReference type="Pfam" id="PF04134">
    <property type="entry name" value="DCC1-like"/>
    <property type="match status" value="1"/>
</dbReference>
<accession>A0A327QR20</accession>
<sequence length="151" mass="17258">MVVPGKKVKFEYNFFVSKMEPYSIILFDGVCNLCNSSVLFVLKRDPRNRFRFAALQSDIGQQLIAQHLPTGEVLPDSIVLIEGGRLYVKSTAALKIARKLPGAWPLLYGFMIFPRFIRDAVYSFIAKNRYRWFGKKDACMVPTPALKSKFL</sequence>
<dbReference type="PANTHER" id="PTHR33639">
    <property type="entry name" value="THIOL-DISULFIDE OXIDOREDUCTASE DCC"/>
    <property type="match status" value="1"/>
</dbReference>
<name>A0A327QR20_9BACT</name>
<comment type="caution">
    <text evidence="2">The sequence shown here is derived from an EMBL/GenBank/DDBJ whole genome shotgun (WGS) entry which is preliminary data.</text>
</comment>
<keyword evidence="3" id="KW-1185">Reference proteome</keyword>
<dbReference type="PANTHER" id="PTHR33639:SF2">
    <property type="entry name" value="DUF393 DOMAIN-CONTAINING PROTEIN"/>
    <property type="match status" value="1"/>
</dbReference>
<protein>
    <submittedName>
        <fullName evidence="2">Putative DCC family thiol-disulfide oxidoreductase YuxK</fullName>
    </submittedName>
</protein>
<evidence type="ECO:0000313" key="3">
    <source>
        <dbReference type="Proteomes" id="UP000249547"/>
    </source>
</evidence>
<dbReference type="EMBL" id="QLLL01000003">
    <property type="protein sequence ID" value="RAJ06770.1"/>
    <property type="molecule type" value="Genomic_DNA"/>
</dbReference>
<evidence type="ECO:0000256" key="1">
    <source>
        <dbReference type="SAM" id="Phobius"/>
    </source>
</evidence>
<gene>
    <name evidence="2" type="ORF">LX64_01897</name>
</gene>
<keyword evidence="1" id="KW-0472">Membrane</keyword>
<dbReference type="InterPro" id="IPR052927">
    <property type="entry name" value="DCC_oxidoreductase"/>
</dbReference>
<dbReference type="Proteomes" id="UP000249547">
    <property type="component" value="Unassembled WGS sequence"/>
</dbReference>
<dbReference type="InterPro" id="IPR007263">
    <property type="entry name" value="DCC1-like"/>
</dbReference>
<keyword evidence="1" id="KW-1133">Transmembrane helix</keyword>
<proteinExistence type="predicted"/>
<dbReference type="AlphaFoldDB" id="A0A327QR20"/>
<evidence type="ECO:0000313" key="2">
    <source>
        <dbReference type="EMBL" id="RAJ06770.1"/>
    </source>
</evidence>
<reference evidence="2 3" key="1">
    <citation type="submission" date="2018-06" db="EMBL/GenBank/DDBJ databases">
        <title>Genomic Encyclopedia of Archaeal and Bacterial Type Strains, Phase II (KMG-II): from individual species to whole genera.</title>
        <authorList>
            <person name="Goeker M."/>
        </authorList>
    </citation>
    <scope>NUCLEOTIDE SEQUENCE [LARGE SCALE GENOMIC DNA]</scope>
    <source>
        <strain evidence="2 3">DSM 23857</strain>
    </source>
</reference>
<keyword evidence="1" id="KW-0812">Transmembrane</keyword>
<feature type="transmembrane region" description="Helical" evidence="1">
    <location>
        <begin position="22"/>
        <end position="42"/>
    </location>
</feature>
<organism evidence="2 3">
    <name type="scientific">Chitinophaga skermanii</name>
    <dbReference type="NCBI Taxonomy" id="331697"/>
    <lineage>
        <taxon>Bacteria</taxon>
        <taxon>Pseudomonadati</taxon>
        <taxon>Bacteroidota</taxon>
        <taxon>Chitinophagia</taxon>
        <taxon>Chitinophagales</taxon>
        <taxon>Chitinophagaceae</taxon>
        <taxon>Chitinophaga</taxon>
    </lineage>
</organism>